<proteinExistence type="predicted"/>
<gene>
    <name evidence="9" type="ORF">SVA_0150</name>
</gene>
<evidence type="ECO:0000256" key="2">
    <source>
        <dbReference type="ARBA" id="ARBA00022617"/>
    </source>
</evidence>
<feature type="domain" description="Cytochrome c" evidence="8">
    <location>
        <begin position="147"/>
        <end position="229"/>
    </location>
</feature>
<feature type="signal peptide" evidence="7">
    <location>
        <begin position="1"/>
        <end position="21"/>
    </location>
</feature>
<dbReference type="GO" id="GO:0009055">
    <property type="term" value="F:electron transfer activity"/>
    <property type="evidence" value="ECO:0007669"/>
    <property type="project" value="InterPro"/>
</dbReference>
<name>A0A1B4V2Q1_9GAMM</name>
<dbReference type="PANTHER" id="PTHR33751">
    <property type="entry name" value="CBB3-TYPE CYTOCHROME C OXIDASE SUBUNIT FIXP"/>
    <property type="match status" value="1"/>
</dbReference>
<sequence>MALARISVLLFLSALGAAAFAERPPAQPKAPGIESPDYAWDAPVREEVEALRREGNAARGREAYEVCRGCHGADAAGRPDGSYPRLAGQHATVLIKQLADIRAGRRDNQKMYPFASRHVLDVQGIADLAAYLEGLPAPEANGRGEGTDLERGRRLYERDCASCHGKDGAGDAARFYPALAGQHYRFLLRELHDIRDGKRRNANPEMVQVVKPYTEPEMEAVSDHLSRLRR</sequence>
<evidence type="ECO:0000256" key="1">
    <source>
        <dbReference type="ARBA" id="ARBA00022448"/>
    </source>
</evidence>
<keyword evidence="10" id="KW-1185">Reference proteome</keyword>
<dbReference type="RefSeq" id="WP_096457380.1">
    <property type="nucleotide sequence ID" value="NZ_AP014936.1"/>
</dbReference>
<keyword evidence="3 6" id="KW-0479">Metal-binding</keyword>
<dbReference type="EMBL" id="AP014936">
    <property type="protein sequence ID" value="BAU46732.1"/>
    <property type="molecule type" value="Genomic_DNA"/>
</dbReference>
<evidence type="ECO:0000256" key="4">
    <source>
        <dbReference type="ARBA" id="ARBA00022982"/>
    </source>
</evidence>
<dbReference type="Gene3D" id="1.10.760.10">
    <property type="entry name" value="Cytochrome c-like domain"/>
    <property type="match status" value="2"/>
</dbReference>
<keyword evidence="7" id="KW-0732">Signal</keyword>
<organism evidence="9 10">
    <name type="scientific">Sulfurifustis variabilis</name>
    <dbReference type="NCBI Taxonomy" id="1675686"/>
    <lineage>
        <taxon>Bacteria</taxon>
        <taxon>Pseudomonadati</taxon>
        <taxon>Pseudomonadota</taxon>
        <taxon>Gammaproteobacteria</taxon>
        <taxon>Acidiferrobacterales</taxon>
        <taxon>Acidiferrobacteraceae</taxon>
        <taxon>Sulfurifustis</taxon>
    </lineage>
</organism>
<keyword evidence="1" id="KW-0813">Transport</keyword>
<dbReference type="Pfam" id="PF00034">
    <property type="entry name" value="Cytochrom_C"/>
    <property type="match status" value="2"/>
</dbReference>
<dbReference type="KEGG" id="sva:SVA_0150"/>
<evidence type="ECO:0000256" key="7">
    <source>
        <dbReference type="SAM" id="SignalP"/>
    </source>
</evidence>
<evidence type="ECO:0000313" key="9">
    <source>
        <dbReference type="EMBL" id="BAU46732.1"/>
    </source>
</evidence>
<dbReference type="InterPro" id="IPR050597">
    <property type="entry name" value="Cytochrome_c_Oxidase_Subunit"/>
</dbReference>
<dbReference type="AlphaFoldDB" id="A0A1B4V2Q1"/>
<feature type="domain" description="Cytochrome c" evidence="8">
    <location>
        <begin position="55"/>
        <end position="136"/>
    </location>
</feature>
<dbReference type="InterPro" id="IPR036909">
    <property type="entry name" value="Cyt_c-like_dom_sf"/>
</dbReference>
<keyword evidence="2 6" id="KW-0349">Heme</keyword>
<dbReference type="GO" id="GO:0046872">
    <property type="term" value="F:metal ion binding"/>
    <property type="evidence" value="ECO:0007669"/>
    <property type="project" value="UniProtKB-KW"/>
</dbReference>
<reference evidence="9 10" key="1">
    <citation type="submission" date="2015-08" db="EMBL/GenBank/DDBJ databases">
        <title>Complete genome sequence of Sulfurifustis variabilis.</title>
        <authorList>
            <person name="Miura A."/>
            <person name="Kojima H."/>
            <person name="Fukui M."/>
        </authorList>
    </citation>
    <scope>NUCLEOTIDE SEQUENCE [LARGE SCALE GENOMIC DNA]</scope>
    <source>
        <strain evidence="10">skN76</strain>
    </source>
</reference>
<accession>A0A1B4V2Q1</accession>
<dbReference type="Proteomes" id="UP000218899">
    <property type="component" value="Chromosome"/>
</dbReference>
<evidence type="ECO:0000313" key="10">
    <source>
        <dbReference type="Proteomes" id="UP000218899"/>
    </source>
</evidence>
<dbReference type="PANTHER" id="PTHR33751:SF9">
    <property type="entry name" value="CYTOCHROME C4"/>
    <property type="match status" value="1"/>
</dbReference>
<dbReference type="SUPFAM" id="SSF46626">
    <property type="entry name" value="Cytochrome c"/>
    <property type="match status" value="2"/>
</dbReference>
<dbReference type="InterPro" id="IPR009056">
    <property type="entry name" value="Cyt_c-like_dom"/>
</dbReference>
<dbReference type="GO" id="GO:0020037">
    <property type="term" value="F:heme binding"/>
    <property type="evidence" value="ECO:0007669"/>
    <property type="project" value="InterPro"/>
</dbReference>
<evidence type="ECO:0000259" key="8">
    <source>
        <dbReference type="PROSITE" id="PS51007"/>
    </source>
</evidence>
<dbReference type="PROSITE" id="PS51007">
    <property type="entry name" value="CYTC"/>
    <property type="match status" value="2"/>
</dbReference>
<evidence type="ECO:0000256" key="3">
    <source>
        <dbReference type="ARBA" id="ARBA00022723"/>
    </source>
</evidence>
<keyword evidence="4" id="KW-0249">Electron transport</keyword>
<dbReference type="OrthoDB" id="188778at2"/>
<evidence type="ECO:0000256" key="5">
    <source>
        <dbReference type="ARBA" id="ARBA00023004"/>
    </source>
</evidence>
<evidence type="ECO:0000256" key="6">
    <source>
        <dbReference type="PROSITE-ProRule" id="PRU00433"/>
    </source>
</evidence>
<feature type="chain" id="PRO_5008571154" evidence="7">
    <location>
        <begin position="22"/>
        <end position="230"/>
    </location>
</feature>
<keyword evidence="5 6" id="KW-0408">Iron</keyword>
<protein>
    <submittedName>
        <fullName evidence="9">Cytochrome C</fullName>
    </submittedName>
</protein>